<dbReference type="Pfam" id="PF00400">
    <property type="entry name" value="WD40"/>
    <property type="match status" value="1"/>
</dbReference>
<dbReference type="InterPro" id="IPR036322">
    <property type="entry name" value="WD40_repeat_dom_sf"/>
</dbReference>
<dbReference type="InterPro" id="IPR001680">
    <property type="entry name" value="WD40_rpt"/>
</dbReference>
<dbReference type="SMART" id="SM00320">
    <property type="entry name" value="WD40"/>
    <property type="match status" value="3"/>
</dbReference>
<evidence type="ECO:0008006" key="3">
    <source>
        <dbReference type="Google" id="ProtNLM"/>
    </source>
</evidence>
<dbReference type="InterPro" id="IPR015943">
    <property type="entry name" value="WD40/YVTN_repeat-like_dom_sf"/>
</dbReference>
<dbReference type="SUPFAM" id="SSF50978">
    <property type="entry name" value="WD40 repeat-like"/>
    <property type="match status" value="1"/>
</dbReference>
<dbReference type="Proteomes" id="UP001498398">
    <property type="component" value="Unassembled WGS sequence"/>
</dbReference>
<protein>
    <recommendedName>
        <fullName evidence="3">WD40 repeat-like protein</fullName>
    </recommendedName>
</protein>
<evidence type="ECO:0000313" key="2">
    <source>
        <dbReference type="Proteomes" id="UP001498398"/>
    </source>
</evidence>
<dbReference type="EMBL" id="JBANRG010000117">
    <property type="protein sequence ID" value="KAK7434763.1"/>
    <property type="molecule type" value="Genomic_DNA"/>
</dbReference>
<proteinExistence type="predicted"/>
<sequence>MSKTITWKPSNVILTQKDHYSKGITAMTFSGDGRFLAVAYGRRIDIWDVRGDARVPFETNTASADALCLTWFRNQYSLLSGHADGGVYHTEMTANGPMCNGFRHQGHHQPVTAMALLNDVFLAVATNDRVQIWEFEPGEQSWNLLNHLPPPPPVGHASPTNAQVSQSLYWLNEQELLVSYEDVAVIRYQIENFHPLQVNIVSANSMGGIIDVCFATKNILTRESHSNTFKLYTYNDALSPQLVTTFTPQSRVLNRSLPVSDAIFCTTDTVIGSSTGRLFLWDLSGSRIATLVVPDASQGLVRTIACGYDYALQCGRMATTVERKLAGEVTLWSTSEEPEDIIEDSEAVTEQLDNDEAGHSTNATFDWVALSQIGIVIAAVIGYFKVYS</sequence>
<comment type="caution">
    <text evidence="1">The sequence shown here is derived from an EMBL/GenBank/DDBJ whole genome shotgun (WGS) entry which is preliminary data.</text>
</comment>
<gene>
    <name evidence="1" type="ORF">VKT23_020041</name>
</gene>
<accession>A0ABR1IK86</accession>
<evidence type="ECO:0000313" key="1">
    <source>
        <dbReference type="EMBL" id="KAK7434763.1"/>
    </source>
</evidence>
<dbReference type="Gene3D" id="2.130.10.10">
    <property type="entry name" value="YVTN repeat-like/Quinoprotein amine dehydrogenase"/>
    <property type="match status" value="2"/>
</dbReference>
<organism evidence="1 2">
    <name type="scientific">Marasmiellus scandens</name>
    <dbReference type="NCBI Taxonomy" id="2682957"/>
    <lineage>
        <taxon>Eukaryota</taxon>
        <taxon>Fungi</taxon>
        <taxon>Dikarya</taxon>
        <taxon>Basidiomycota</taxon>
        <taxon>Agaricomycotina</taxon>
        <taxon>Agaricomycetes</taxon>
        <taxon>Agaricomycetidae</taxon>
        <taxon>Agaricales</taxon>
        <taxon>Marasmiineae</taxon>
        <taxon>Omphalotaceae</taxon>
        <taxon>Marasmiellus</taxon>
    </lineage>
</organism>
<name>A0ABR1IK86_9AGAR</name>
<keyword evidence="2" id="KW-1185">Reference proteome</keyword>
<reference evidence="1 2" key="1">
    <citation type="submission" date="2024-01" db="EMBL/GenBank/DDBJ databases">
        <title>A draft genome for the cacao thread blight pathogen Marasmiellus scandens.</title>
        <authorList>
            <person name="Baruah I.K."/>
            <person name="Leung J."/>
            <person name="Bukari Y."/>
            <person name="Amoako-Attah I."/>
            <person name="Meinhardt L.W."/>
            <person name="Bailey B.A."/>
            <person name="Cohen S.P."/>
        </authorList>
    </citation>
    <scope>NUCLEOTIDE SEQUENCE [LARGE SCALE GENOMIC DNA]</scope>
    <source>
        <strain evidence="1 2">GH-19</strain>
    </source>
</reference>